<organism evidence="1 2">
    <name type="scientific">Bradyrhizobium diazoefficiens</name>
    <dbReference type="NCBI Taxonomy" id="1355477"/>
    <lineage>
        <taxon>Bacteria</taxon>
        <taxon>Pseudomonadati</taxon>
        <taxon>Pseudomonadota</taxon>
        <taxon>Alphaproteobacteria</taxon>
        <taxon>Hyphomicrobiales</taxon>
        <taxon>Nitrobacteraceae</taxon>
        <taxon>Bradyrhizobium</taxon>
    </lineage>
</organism>
<dbReference type="AlphaFoldDB" id="A0A0E3VVA9"/>
<sequence>MAAIAGDNTQPVSRGAYTIPEFCEAHRISQSMYFKLRNAGLGPRVMRAGRRVTISMEAATAWRRAREKAA</sequence>
<reference evidence="1 2" key="1">
    <citation type="submission" date="2014-11" db="EMBL/GenBank/DDBJ databases">
        <title>Symbiosis island explosion on the genome of extra-slow-growing strains of soybean bradyrhizobia with massive insertion sequences.</title>
        <authorList>
            <person name="Iida T."/>
            <person name="Minamisawa K."/>
        </authorList>
    </citation>
    <scope>NUCLEOTIDE SEQUENCE [LARGE SCALE GENOMIC DNA]</scope>
    <source>
        <strain evidence="1 2">NK6</strain>
    </source>
</reference>
<dbReference type="Proteomes" id="UP000063308">
    <property type="component" value="Chromosome"/>
</dbReference>
<name>A0A0E3VVA9_9BRAD</name>
<dbReference type="RefSeq" id="WP_060910517.1">
    <property type="nucleotide sequence ID" value="NZ_JAFCKD010000151.1"/>
</dbReference>
<proteinExistence type="predicted"/>
<accession>A0A0E3VVA9</accession>
<dbReference type="EMBL" id="AP014685">
    <property type="protein sequence ID" value="BAR58840.1"/>
    <property type="molecule type" value="Genomic_DNA"/>
</dbReference>
<evidence type="ECO:0000313" key="1">
    <source>
        <dbReference type="EMBL" id="BAR58840.1"/>
    </source>
</evidence>
<protein>
    <recommendedName>
        <fullName evidence="3">Helix-turn-helix domain-containing protein</fullName>
    </recommendedName>
</protein>
<evidence type="ECO:0008006" key="3">
    <source>
        <dbReference type="Google" id="ProtNLM"/>
    </source>
</evidence>
<evidence type="ECO:0000313" key="2">
    <source>
        <dbReference type="Proteomes" id="UP000063308"/>
    </source>
</evidence>
<gene>
    <name evidence="1" type="ORF">NK6_5683</name>
</gene>